<dbReference type="PANTHER" id="PTHR42901:SF1">
    <property type="entry name" value="ALCOHOL DEHYDROGENASE"/>
    <property type="match status" value="1"/>
</dbReference>
<evidence type="ECO:0000256" key="3">
    <source>
        <dbReference type="SAM" id="MobiDB-lite"/>
    </source>
</evidence>
<dbReference type="EMBL" id="CP142149">
    <property type="protein sequence ID" value="WSE27372.1"/>
    <property type="molecule type" value="Genomic_DNA"/>
</dbReference>
<evidence type="ECO:0000313" key="5">
    <source>
        <dbReference type="Proteomes" id="UP001330812"/>
    </source>
</evidence>
<dbReference type="Proteomes" id="UP001330812">
    <property type="component" value="Chromosome"/>
</dbReference>
<dbReference type="InterPro" id="IPR036291">
    <property type="entry name" value="NAD(P)-bd_dom_sf"/>
</dbReference>
<dbReference type="Gene3D" id="3.40.50.720">
    <property type="entry name" value="NAD(P)-binding Rossmann-like Domain"/>
    <property type="match status" value="1"/>
</dbReference>
<keyword evidence="5" id="KW-1185">Reference proteome</keyword>
<dbReference type="Pfam" id="PF00106">
    <property type="entry name" value="adh_short"/>
    <property type="match status" value="1"/>
</dbReference>
<dbReference type="SUPFAM" id="SSF51735">
    <property type="entry name" value="NAD(P)-binding Rossmann-fold domains"/>
    <property type="match status" value="1"/>
</dbReference>
<comment type="similarity">
    <text evidence="1">Belongs to the short-chain dehydrogenases/reductases (SDR) family.</text>
</comment>
<sequence length="258" mass="26608">MKTKAGGQRGAVVVAGASAGFGPQVTRVLAERGFTVIALVRRGAQPAGLARNTPDRCVIPVAVDVGDRAALDRALKNVPADCPEVVALVNNAGLSRGFGPLHGADPRHWRDLIDPNLRGLFNVTAAVVPGLVEQGHGHVVTIGSIAAEYPVPGSTGCGPTRTFVQRLNLGLSADLEGSGVRVSCIAPGPPGALLSHVQFDGAPDHLPDGVEALAAGDVAEAVARCLTLPVRLTDDLGPLAHPTKEALDRDRMRTQSHS</sequence>
<dbReference type="RefSeq" id="WP_326566383.1">
    <property type="nucleotide sequence ID" value="NZ_CP142149.1"/>
</dbReference>
<feature type="compositionally biased region" description="Basic and acidic residues" evidence="3">
    <location>
        <begin position="242"/>
        <end position="258"/>
    </location>
</feature>
<dbReference type="PANTHER" id="PTHR42901">
    <property type="entry name" value="ALCOHOL DEHYDROGENASE"/>
    <property type="match status" value="1"/>
</dbReference>
<protein>
    <submittedName>
        <fullName evidence="4">SDR family oxidoreductase</fullName>
        <ecNumber evidence="4">1.-.-.-</ecNumber>
    </submittedName>
</protein>
<dbReference type="PRINTS" id="PR00081">
    <property type="entry name" value="GDHRDH"/>
</dbReference>
<keyword evidence="2 4" id="KW-0560">Oxidoreductase</keyword>
<dbReference type="EC" id="1.-.-.-" evidence="4"/>
<accession>A0ABZ1HYZ2</accession>
<organism evidence="4 5">
    <name type="scientific">Amycolatopsis rhabdoformis</name>
    <dbReference type="NCBI Taxonomy" id="1448059"/>
    <lineage>
        <taxon>Bacteria</taxon>
        <taxon>Bacillati</taxon>
        <taxon>Actinomycetota</taxon>
        <taxon>Actinomycetes</taxon>
        <taxon>Pseudonocardiales</taxon>
        <taxon>Pseudonocardiaceae</taxon>
        <taxon>Amycolatopsis</taxon>
    </lineage>
</organism>
<evidence type="ECO:0000256" key="1">
    <source>
        <dbReference type="ARBA" id="ARBA00006484"/>
    </source>
</evidence>
<gene>
    <name evidence="4" type="ORF">VSH64_31510</name>
</gene>
<evidence type="ECO:0000313" key="4">
    <source>
        <dbReference type="EMBL" id="WSE27372.1"/>
    </source>
</evidence>
<feature type="region of interest" description="Disordered" evidence="3">
    <location>
        <begin position="237"/>
        <end position="258"/>
    </location>
</feature>
<dbReference type="GO" id="GO:0016491">
    <property type="term" value="F:oxidoreductase activity"/>
    <property type="evidence" value="ECO:0007669"/>
    <property type="project" value="UniProtKB-KW"/>
</dbReference>
<name>A0ABZ1HYZ2_9PSEU</name>
<dbReference type="InterPro" id="IPR002347">
    <property type="entry name" value="SDR_fam"/>
</dbReference>
<proteinExistence type="inferred from homology"/>
<evidence type="ECO:0000256" key="2">
    <source>
        <dbReference type="ARBA" id="ARBA00023002"/>
    </source>
</evidence>
<reference evidence="4 5" key="1">
    <citation type="journal article" date="2015" name="Int. J. Syst. Evol. Microbiol.">
        <title>Amycolatopsis rhabdoformis sp. nov., an actinomycete isolated from a tropical forest soil.</title>
        <authorList>
            <person name="Souza W.R."/>
            <person name="Silva R.E."/>
            <person name="Goodfellow M."/>
            <person name="Busarakam K."/>
            <person name="Figueiro F.S."/>
            <person name="Ferreira D."/>
            <person name="Rodrigues-Filho E."/>
            <person name="Moraes L.A.B."/>
            <person name="Zucchi T.D."/>
        </authorList>
    </citation>
    <scope>NUCLEOTIDE SEQUENCE [LARGE SCALE GENOMIC DNA]</scope>
    <source>
        <strain evidence="4 5">NCIMB 14900</strain>
    </source>
</reference>